<dbReference type="InterPro" id="IPR047641">
    <property type="entry name" value="ABC_transpr_MalK/UgpC-like"/>
</dbReference>
<name>A0ABN8AF65_9BACI</name>
<accession>A0ABN8AF65</accession>
<evidence type="ECO:0000256" key="3">
    <source>
        <dbReference type="ARBA" id="ARBA00023136"/>
    </source>
</evidence>
<dbReference type="Proteomes" id="UP000789833">
    <property type="component" value="Unassembled WGS sequence"/>
</dbReference>
<keyword evidence="1" id="KW-1003">Cell membrane</keyword>
<dbReference type="Pfam" id="PF00005">
    <property type="entry name" value="ABC_tran"/>
    <property type="match status" value="1"/>
</dbReference>
<evidence type="ECO:0000256" key="1">
    <source>
        <dbReference type="ARBA" id="ARBA00022475"/>
    </source>
</evidence>
<dbReference type="Gene3D" id="3.40.50.300">
    <property type="entry name" value="P-loop containing nucleotide triphosphate hydrolases"/>
    <property type="match status" value="1"/>
</dbReference>
<dbReference type="InterPro" id="IPR003439">
    <property type="entry name" value="ABC_transporter-like_ATP-bd"/>
</dbReference>
<proteinExistence type="predicted"/>
<dbReference type="SUPFAM" id="SSF50331">
    <property type="entry name" value="MOP-like"/>
    <property type="match status" value="1"/>
</dbReference>
<dbReference type="SUPFAM" id="SSF52540">
    <property type="entry name" value="P-loop containing nucleoside triphosphate hydrolases"/>
    <property type="match status" value="1"/>
</dbReference>
<dbReference type="RefSeq" id="WP_399207790.1">
    <property type="nucleotide sequence ID" value="NZ_CAKJTJ010000017.1"/>
</dbReference>
<protein>
    <recommendedName>
        <fullName evidence="4">ABC transporter domain-containing protein</fullName>
    </recommendedName>
</protein>
<reference evidence="5 6" key="1">
    <citation type="submission" date="2021-10" db="EMBL/GenBank/DDBJ databases">
        <authorList>
            <person name="Criscuolo A."/>
        </authorList>
    </citation>
    <scope>NUCLEOTIDE SEQUENCE [LARGE SCALE GENOMIC DNA]</scope>
    <source>
        <strain evidence="6">CIP 111883</strain>
    </source>
</reference>
<keyword evidence="3" id="KW-0472">Membrane</keyword>
<comment type="caution">
    <text evidence="5">The sequence shown here is derived from an EMBL/GenBank/DDBJ whole genome shotgun (WGS) entry which is preliminary data.</text>
</comment>
<dbReference type="InterPro" id="IPR027417">
    <property type="entry name" value="P-loop_NTPase"/>
</dbReference>
<dbReference type="PANTHER" id="PTHR43875:SF15">
    <property type="entry name" value="TREHALOSE IMPORT ATP-BINDING PROTEIN SUGC"/>
    <property type="match status" value="1"/>
</dbReference>
<dbReference type="EMBL" id="CAKJTJ010000017">
    <property type="protein sequence ID" value="CAG9622162.1"/>
    <property type="molecule type" value="Genomic_DNA"/>
</dbReference>
<dbReference type="PANTHER" id="PTHR43875">
    <property type="entry name" value="MALTODEXTRIN IMPORT ATP-BINDING PROTEIN MSMX"/>
    <property type="match status" value="1"/>
</dbReference>
<dbReference type="InterPro" id="IPR008995">
    <property type="entry name" value="Mo/tungstate-bd_C_term_dom"/>
</dbReference>
<evidence type="ECO:0000256" key="2">
    <source>
        <dbReference type="ARBA" id="ARBA00022967"/>
    </source>
</evidence>
<sequence>MWKSTILRMIAGLETITRGDLFIGDKMANGLTPSERDLSMVFQNYALYPHLSVKENIVFELHVKKVPKKERELRCLEAAEMLQLIDYLHRKPRELSGGTCQRVTLARGPESIKLVDETTPVMQRLDIEVRNVEILANDSLIAFQVGNKEWFMRLNGQWYIDIGDMIPITFNVEHIALFEEKPSALVKAPIARELFSQGNPDWRAFWIFYVNVWVFF</sequence>
<feature type="domain" description="ABC transporter" evidence="4">
    <location>
        <begin position="3"/>
        <end position="107"/>
    </location>
</feature>
<gene>
    <name evidence="5" type="ORF">BACCIP111883_02953</name>
</gene>
<evidence type="ECO:0000313" key="5">
    <source>
        <dbReference type="EMBL" id="CAG9622162.1"/>
    </source>
</evidence>
<evidence type="ECO:0000313" key="6">
    <source>
        <dbReference type="Proteomes" id="UP000789833"/>
    </source>
</evidence>
<keyword evidence="2" id="KW-1278">Translocase</keyword>
<evidence type="ECO:0000259" key="4">
    <source>
        <dbReference type="Pfam" id="PF00005"/>
    </source>
</evidence>
<keyword evidence="6" id="KW-1185">Reference proteome</keyword>
<organism evidence="5 6">
    <name type="scientific">Sutcliffiella rhizosphaerae</name>
    <dbReference type="NCBI Taxonomy" id="2880967"/>
    <lineage>
        <taxon>Bacteria</taxon>
        <taxon>Bacillati</taxon>
        <taxon>Bacillota</taxon>
        <taxon>Bacilli</taxon>
        <taxon>Bacillales</taxon>
        <taxon>Bacillaceae</taxon>
        <taxon>Sutcliffiella</taxon>
    </lineage>
</organism>